<dbReference type="InterPro" id="IPR000700">
    <property type="entry name" value="PAS-assoc_C"/>
</dbReference>
<comment type="catalytic activity">
    <reaction evidence="1">
        <text>ATP + protein L-histidine = ADP + protein N-phospho-L-histidine.</text>
        <dbReference type="EC" id="2.7.13.3"/>
    </reaction>
</comment>
<feature type="domain" description="PAS" evidence="7">
    <location>
        <begin position="100"/>
        <end position="170"/>
    </location>
</feature>
<keyword evidence="5" id="KW-0418">Kinase</keyword>
<feature type="domain" description="PAS" evidence="7">
    <location>
        <begin position="355"/>
        <end position="427"/>
    </location>
</feature>
<dbReference type="InterPro" id="IPR035965">
    <property type="entry name" value="PAS-like_dom_sf"/>
</dbReference>
<dbReference type="SMART" id="SM00086">
    <property type="entry name" value="PAC"/>
    <property type="match status" value="3"/>
</dbReference>
<keyword evidence="6" id="KW-1133">Transmembrane helix</keyword>
<feature type="transmembrane region" description="Helical" evidence="6">
    <location>
        <begin position="57"/>
        <end position="78"/>
    </location>
</feature>
<evidence type="ECO:0000256" key="6">
    <source>
        <dbReference type="SAM" id="Phobius"/>
    </source>
</evidence>
<evidence type="ECO:0000259" key="7">
    <source>
        <dbReference type="PROSITE" id="PS50112"/>
    </source>
</evidence>
<dbReference type="InterPro" id="IPR013767">
    <property type="entry name" value="PAS_fold"/>
</dbReference>
<dbReference type="InterPro" id="IPR052162">
    <property type="entry name" value="Sensor_kinase/Photoreceptor"/>
</dbReference>
<evidence type="ECO:0000256" key="1">
    <source>
        <dbReference type="ARBA" id="ARBA00000085"/>
    </source>
</evidence>
<evidence type="ECO:0000256" key="2">
    <source>
        <dbReference type="ARBA" id="ARBA00012438"/>
    </source>
</evidence>
<protein>
    <recommendedName>
        <fullName evidence="2">histidine kinase</fullName>
        <ecNumber evidence="2">2.7.13.3</ecNumber>
    </recommendedName>
</protein>
<name>A0A3B1BUU0_9ZZZZ</name>
<dbReference type="CDD" id="cd00130">
    <property type="entry name" value="PAS"/>
    <property type="match status" value="2"/>
</dbReference>
<organism evidence="9">
    <name type="scientific">hydrothermal vent metagenome</name>
    <dbReference type="NCBI Taxonomy" id="652676"/>
    <lineage>
        <taxon>unclassified sequences</taxon>
        <taxon>metagenomes</taxon>
        <taxon>ecological metagenomes</taxon>
    </lineage>
</organism>
<dbReference type="InterPro" id="IPR001610">
    <property type="entry name" value="PAC"/>
</dbReference>
<keyword evidence="6" id="KW-0472">Membrane</keyword>
<dbReference type="PANTHER" id="PTHR43304">
    <property type="entry name" value="PHYTOCHROME-LIKE PROTEIN CPH1"/>
    <property type="match status" value="1"/>
</dbReference>
<dbReference type="Pfam" id="PF08447">
    <property type="entry name" value="PAS_3"/>
    <property type="match status" value="1"/>
</dbReference>
<keyword evidence="6" id="KW-0812">Transmembrane</keyword>
<evidence type="ECO:0000259" key="8">
    <source>
        <dbReference type="PROSITE" id="PS50113"/>
    </source>
</evidence>
<keyword evidence="3" id="KW-0597">Phosphoprotein</keyword>
<dbReference type="GO" id="GO:0004673">
    <property type="term" value="F:protein histidine kinase activity"/>
    <property type="evidence" value="ECO:0007669"/>
    <property type="project" value="UniProtKB-EC"/>
</dbReference>
<dbReference type="SMART" id="SM00091">
    <property type="entry name" value="PAS"/>
    <property type="match status" value="3"/>
</dbReference>
<evidence type="ECO:0000256" key="3">
    <source>
        <dbReference type="ARBA" id="ARBA00022553"/>
    </source>
</evidence>
<dbReference type="EC" id="2.7.13.3" evidence="2"/>
<evidence type="ECO:0000256" key="4">
    <source>
        <dbReference type="ARBA" id="ARBA00022679"/>
    </source>
</evidence>
<dbReference type="PANTHER" id="PTHR43304:SF1">
    <property type="entry name" value="PAC DOMAIN-CONTAINING PROTEIN"/>
    <property type="match status" value="1"/>
</dbReference>
<feature type="domain" description="PAS" evidence="7">
    <location>
        <begin position="227"/>
        <end position="299"/>
    </location>
</feature>
<evidence type="ECO:0000256" key="5">
    <source>
        <dbReference type="ARBA" id="ARBA00022777"/>
    </source>
</evidence>
<proteinExistence type="predicted"/>
<feature type="domain" description="PAC" evidence="8">
    <location>
        <begin position="174"/>
        <end position="226"/>
    </location>
</feature>
<dbReference type="Pfam" id="PF13426">
    <property type="entry name" value="PAS_9"/>
    <property type="match status" value="1"/>
</dbReference>
<dbReference type="InterPro" id="IPR000014">
    <property type="entry name" value="PAS"/>
</dbReference>
<dbReference type="Gene3D" id="3.30.450.20">
    <property type="entry name" value="PAS domain"/>
    <property type="match status" value="3"/>
</dbReference>
<dbReference type="NCBIfam" id="TIGR00229">
    <property type="entry name" value="sensory_box"/>
    <property type="match status" value="3"/>
</dbReference>
<keyword evidence="4" id="KW-0808">Transferase</keyword>
<dbReference type="PROSITE" id="PS50113">
    <property type="entry name" value="PAC"/>
    <property type="match status" value="2"/>
</dbReference>
<accession>A0A3B1BUU0</accession>
<sequence>MRKSVLDFADTADCFVVNEKRPVKVERDRLPILFMAFSAFVLALAVSYIFTQIGFEAYGIFAFSALLTGLAIPVFYFVAVRPVSRHFSAYDEIKKELQKSEERNRHIISAISDVYWEIDSDLEYSFVSGNAEKVFGYTAGEIAGRGFFEFIPKNKVKEVQAKFDNLALGDGFSNEFEVWIARENGNMVCLLASVIPVKDERNRLTGYRGVLRDITDRKNSEEALKISETKYKIIADNNYDWEFWLNPQGGVLYSSPSCERITGHTAEEFEKNSDLFKNLVHPDDQLVFTENMTRFIEEKEKGSVRFRIINRNGEERMMSCYCMPVYDSEGQYLGVRGTNRDVTTRFLVEKKLRESERRFREIIENIHLAAFIMDVDGFVFYCNNFLLNTCDYDQKDVVGRSFFEKFIDEEDAKKLQHFLLGEARHGKAPRHFVCKITTKSGERKTISWNNTVLHNADGDVIGITCIGEDITGREEMYAASMTFGGGYT</sequence>
<gene>
    <name evidence="9" type="ORF">MNBD_NITROSPINAE01-991</name>
</gene>
<dbReference type="PROSITE" id="PS50112">
    <property type="entry name" value="PAS"/>
    <property type="match status" value="3"/>
</dbReference>
<dbReference type="AlphaFoldDB" id="A0A3B1BUU0"/>
<dbReference type="InterPro" id="IPR013655">
    <property type="entry name" value="PAS_fold_3"/>
</dbReference>
<dbReference type="SUPFAM" id="SSF55785">
    <property type="entry name" value="PYP-like sensor domain (PAS domain)"/>
    <property type="match status" value="3"/>
</dbReference>
<feature type="transmembrane region" description="Helical" evidence="6">
    <location>
        <begin position="30"/>
        <end position="51"/>
    </location>
</feature>
<dbReference type="Pfam" id="PF00989">
    <property type="entry name" value="PAS"/>
    <property type="match status" value="1"/>
</dbReference>
<evidence type="ECO:0000313" key="9">
    <source>
        <dbReference type="EMBL" id="VAX15308.1"/>
    </source>
</evidence>
<reference evidence="9" key="1">
    <citation type="submission" date="2018-06" db="EMBL/GenBank/DDBJ databases">
        <authorList>
            <person name="Zhirakovskaya E."/>
        </authorList>
    </citation>
    <scope>NUCLEOTIDE SEQUENCE</scope>
</reference>
<feature type="domain" description="PAC" evidence="8">
    <location>
        <begin position="302"/>
        <end position="354"/>
    </location>
</feature>
<dbReference type="GO" id="GO:0006355">
    <property type="term" value="P:regulation of DNA-templated transcription"/>
    <property type="evidence" value="ECO:0007669"/>
    <property type="project" value="InterPro"/>
</dbReference>
<dbReference type="EMBL" id="UOGC01000005">
    <property type="protein sequence ID" value="VAX15308.1"/>
    <property type="molecule type" value="Genomic_DNA"/>
</dbReference>